<dbReference type="PANTHER" id="PTHR33451:SF3">
    <property type="entry name" value="MALATE-2H(+)_NA(+)-LACTATE ANTIPORTER"/>
    <property type="match status" value="1"/>
</dbReference>
<dbReference type="GO" id="GO:0005886">
    <property type="term" value="C:plasma membrane"/>
    <property type="evidence" value="ECO:0007669"/>
    <property type="project" value="UniProtKB-SubCell"/>
</dbReference>
<evidence type="ECO:0000256" key="9">
    <source>
        <dbReference type="SAM" id="Phobius"/>
    </source>
</evidence>
<feature type="transmembrane region" description="Helical" evidence="9">
    <location>
        <begin position="6"/>
        <end position="38"/>
    </location>
</feature>
<feature type="transmembrane region" description="Helical" evidence="9">
    <location>
        <begin position="59"/>
        <end position="86"/>
    </location>
</feature>
<evidence type="ECO:0000259" key="10">
    <source>
        <dbReference type="Pfam" id="PF03553"/>
    </source>
</evidence>
<dbReference type="Pfam" id="PF03553">
    <property type="entry name" value="Na_H_antiporter"/>
    <property type="match status" value="1"/>
</dbReference>
<reference evidence="11" key="1">
    <citation type="submission" date="2020-09" db="EMBL/GenBank/DDBJ databases">
        <title>New species isolated from human feces.</title>
        <authorList>
            <person name="Kitahara M."/>
            <person name="Shigeno Y."/>
            <person name="Shime M."/>
            <person name="Matsumoto Y."/>
            <person name="Nakamura S."/>
            <person name="Motooka D."/>
            <person name="Fukuoka S."/>
            <person name="Nishikawa H."/>
            <person name="Benno Y."/>
        </authorList>
    </citation>
    <scope>NUCLEOTIDE SEQUENCE</scope>
    <source>
        <strain evidence="11">MM59</strain>
    </source>
</reference>
<dbReference type="PANTHER" id="PTHR33451">
    <property type="entry name" value="MALATE-2H(+)/NA(+)-LACTATE ANTIPORTER"/>
    <property type="match status" value="1"/>
</dbReference>
<feature type="transmembrane region" description="Helical" evidence="9">
    <location>
        <begin position="92"/>
        <end position="112"/>
    </location>
</feature>
<comment type="similarity">
    <text evidence="8">Belongs to the NhaC Na(+)/H(+) (TC 2.A.35) antiporter family.</text>
</comment>
<keyword evidence="3" id="KW-0050">Antiport</keyword>
<evidence type="ECO:0000313" key="11">
    <source>
        <dbReference type="EMBL" id="BCK83132.1"/>
    </source>
</evidence>
<evidence type="ECO:0000256" key="6">
    <source>
        <dbReference type="ARBA" id="ARBA00022989"/>
    </source>
</evidence>
<dbReference type="AlphaFoldDB" id="A0A810QA71"/>
<feature type="transmembrane region" description="Helical" evidence="9">
    <location>
        <begin position="179"/>
        <end position="197"/>
    </location>
</feature>
<dbReference type="InterPro" id="IPR052180">
    <property type="entry name" value="NhaC_Na-H+_Antiporter"/>
</dbReference>
<keyword evidence="7 9" id="KW-0472">Membrane</keyword>
<feature type="transmembrane region" description="Helical" evidence="9">
    <location>
        <begin position="331"/>
        <end position="355"/>
    </location>
</feature>
<keyword evidence="5 9" id="KW-0812">Transmembrane</keyword>
<dbReference type="KEGG" id="pfaa:MM59RIKEN_04510"/>
<feature type="transmembrane region" description="Helical" evidence="9">
    <location>
        <begin position="124"/>
        <end position="149"/>
    </location>
</feature>
<dbReference type="InterPro" id="IPR018461">
    <property type="entry name" value="Na/H_Antiport_NhaC-like_C"/>
</dbReference>
<accession>A0A810QA71</accession>
<evidence type="ECO:0000256" key="4">
    <source>
        <dbReference type="ARBA" id="ARBA00022475"/>
    </source>
</evidence>
<evidence type="ECO:0000256" key="5">
    <source>
        <dbReference type="ARBA" id="ARBA00022692"/>
    </source>
</evidence>
<name>A0A810QA71_9FIRM</name>
<keyword evidence="2" id="KW-0813">Transport</keyword>
<evidence type="ECO:0000256" key="2">
    <source>
        <dbReference type="ARBA" id="ARBA00022448"/>
    </source>
</evidence>
<evidence type="ECO:0000256" key="1">
    <source>
        <dbReference type="ARBA" id="ARBA00004651"/>
    </source>
</evidence>
<keyword evidence="12" id="KW-1185">Reference proteome</keyword>
<evidence type="ECO:0000313" key="12">
    <source>
        <dbReference type="Proteomes" id="UP000679848"/>
    </source>
</evidence>
<dbReference type="EMBL" id="AP023420">
    <property type="protein sequence ID" value="BCK83132.1"/>
    <property type="molecule type" value="Genomic_DNA"/>
</dbReference>
<feature type="transmembrane region" description="Helical" evidence="9">
    <location>
        <begin position="218"/>
        <end position="237"/>
    </location>
</feature>
<feature type="transmembrane region" description="Helical" evidence="9">
    <location>
        <begin position="376"/>
        <end position="398"/>
    </location>
</feature>
<dbReference type="RefSeq" id="WP_213542604.1">
    <property type="nucleotide sequence ID" value="NZ_AP023420.1"/>
</dbReference>
<evidence type="ECO:0000256" key="3">
    <source>
        <dbReference type="ARBA" id="ARBA00022449"/>
    </source>
</evidence>
<organism evidence="11 12">
    <name type="scientific">Pusillibacter faecalis</name>
    <dbReference type="NCBI Taxonomy" id="2714358"/>
    <lineage>
        <taxon>Bacteria</taxon>
        <taxon>Bacillati</taxon>
        <taxon>Bacillota</taxon>
        <taxon>Clostridia</taxon>
        <taxon>Eubacteriales</taxon>
        <taxon>Oscillospiraceae</taxon>
        <taxon>Pusillibacter</taxon>
    </lineage>
</organism>
<protein>
    <submittedName>
        <fullName evidence="11">Sodium:proton antiporter</fullName>
    </submittedName>
</protein>
<evidence type="ECO:0000256" key="7">
    <source>
        <dbReference type="ARBA" id="ARBA00023136"/>
    </source>
</evidence>
<feature type="transmembrane region" description="Helical" evidence="9">
    <location>
        <begin position="285"/>
        <end position="311"/>
    </location>
</feature>
<gene>
    <name evidence="11" type="ORF">MM59RIKEN_04510</name>
</gene>
<keyword evidence="6 9" id="KW-1133">Transmembrane helix</keyword>
<dbReference type="Proteomes" id="UP000679848">
    <property type="component" value="Chromosome"/>
</dbReference>
<keyword evidence="4" id="KW-1003">Cell membrane</keyword>
<comment type="subcellular location">
    <subcellularLocation>
        <location evidence="1">Cell membrane</location>
        <topology evidence="1">Multi-pass membrane protein</topology>
    </subcellularLocation>
</comment>
<feature type="transmembrane region" description="Helical" evidence="9">
    <location>
        <begin position="410"/>
        <end position="427"/>
    </location>
</feature>
<evidence type="ECO:0000256" key="8">
    <source>
        <dbReference type="ARBA" id="ARBA00038435"/>
    </source>
</evidence>
<feature type="transmembrane region" description="Helical" evidence="9">
    <location>
        <begin position="243"/>
        <end position="264"/>
    </location>
</feature>
<dbReference type="GO" id="GO:0015297">
    <property type="term" value="F:antiporter activity"/>
    <property type="evidence" value="ECO:0007669"/>
    <property type="project" value="UniProtKB-KW"/>
</dbReference>
<feature type="domain" description="Na+/H+ antiporter NhaC-like C-terminal" evidence="10">
    <location>
        <begin position="147"/>
        <end position="422"/>
    </location>
</feature>
<sequence length="446" mass="46666">MILSFGVFLAAVAACLIVGYPLVWALLLGLGLFFALGLRRGFSARVLAAMAWKQGREALIVVPVFLLIGVVTALWRASGTISFFLYYGLRGIAPGFFLLAAFLLSAALSFALGTSYGVTGTAGVVLITLARSGGVDLAMAAGAILSGAYFGDRCSPMSSCATLVAACTQTRLYDNVREMLKTAALPTVLTVAVFALASVQNPMSAVDGSVLSALSEGFALHWSVLLPAAPMLILPLLRVPVKWAMAISAAIALALTVILQGMPLNEALTAALRGYTPKSAALREILSGGGMLSMLETCTIVLITSLYAGILEGIDALAPAKTHVERLAGRLGLFPATALVSTALVMVFCNQAVTVMLDTQLLADSYAIRGASRTELAMDIANSGVVIAGLVPWSIAITVPLSMLGVGIEAIPWCVLLYLIPLCYLVTKRYFRAGQNLPALSERTTV</sequence>
<proteinExistence type="inferred from homology"/>